<keyword evidence="3" id="KW-0548">Nucleotidyltransferase</keyword>
<dbReference type="SUPFAM" id="SSF55785">
    <property type="entry name" value="PYP-like sensor domain (PAS domain)"/>
    <property type="match status" value="1"/>
</dbReference>
<dbReference type="Pfam" id="PF00990">
    <property type="entry name" value="GGDEF"/>
    <property type="match status" value="1"/>
</dbReference>
<dbReference type="PROSITE" id="PS50887">
    <property type="entry name" value="GGDEF"/>
    <property type="match status" value="1"/>
</dbReference>
<keyword evidence="1" id="KW-1133">Transmembrane helix</keyword>
<dbReference type="SUPFAM" id="SSF55073">
    <property type="entry name" value="Nucleotide cyclase"/>
    <property type="match status" value="1"/>
</dbReference>
<feature type="transmembrane region" description="Helical" evidence="1">
    <location>
        <begin position="205"/>
        <end position="224"/>
    </location>
</feature>
<keyword evidence="1" id="KW-0472">Membrane</keyword>
<feature type="domain" description="GGDEF" evidence="2">
    <location>
        <begin position="384"/>
        <end position="521"/>
    </location>
</feature>
<dbReference type="Pfam" id="PF16927">
    <property type="entry name" value="HisKA_7TM"/>
    <property type="match status" value="1"/>
</dbReference>
<dbReference type="InterPro" id="IPR035965">
    <property type="entry name" value="PAS-like_dom_sf"/>
</dbReference>
<dbReference type="GO" id="GO:0052621">
    <property type="term" value="F:diguanylate cyclase activity"/>
    <property type="evidence" value="ECO:0007669"/>
    <property type="project" value="UniProtKB-EC"/>
</dbReference>
<evidence type="ECO:0000256" key="1">
    <source>
        <dbReference type="SAM" id="Phobius"/>
    </source>
</evidence>
<accession>A0ABY9KUR8</accession>
<dbReference type="InterPro" id="IPR000160">
    <property type="entry name" value="GGDEF_dom"/>
</dbReference>
<keyword evidence="3" id="KW-0808">Transferase</keyword>
<gene>
    <name evidence="3" type="ORF">QR721_13225</name>
</gene>
<reference evidence="3" key="1">
    <citation type="submission" date="2023-06" db="EMBL/GenBank/DDBJ databases">
        <title>A Treasure from Seagulls: Isolation and Description of Aciduricobacillus qingdaonensis gen. nov., sp. nov., a Rare Obligately Uric Acid-utilizing Member in the Family Bacillaceae.</title>
        <authorList>
            <person name="Liu W."/>
            <person name="Wang B."/>
        </authorList>
    </citation>
    <scope>NUCLEOTIDE SEQUENCE</scope>
    <source>
        <strain evidence="3">44XB</strain>
    </source>
</reference>
<dbReference type="EC" id="2.7.7.65" evidence="3"/>
<dbReference type="InterPro" id="IPR043128">
    <property type="entry name" value="Rev_trsase/Diguanyl_cyclase"/>
</dbReference>
<dbReference type="InterPro" id="IPR000014">
    <property type="entry name" value="PAS"/>
</dbReference>
<dbReference type="InterPro" id="IPR029787">
    <property type="entry name" value="Nucleotide_cyclase"/>
</dbReference>
<evidence type="ECO:0000313" key="3">
    <source>
        <dbReference type="EMBL" id="WLV24585.1"/>
    </source>
</evidence>
<dbReference type="Gene3D" id="3.30.450.20">
    <property type="entry name" value="PAS domain"/>
    <property type="match status" value="1"/>
</dbReference>
<feature type="transmembrane region" description="Helical" evidence="1">
    <location>
        <begin position="178"/>
        <end position="199"/>
    </location>
</feature>
<dbReference type="PANTHER" id="PTHR45138">
    <property type="entry name" value="REGULATORY COMPONENTS OF SENSORY TRANSDUCTION SYSTEM"/>
    <property type="match status" value="1"/>
</dbReference>
<evidence type="ECO:0000259" key="2">
    <source>
        <dbReference type="PROSITE" id="PS50887"/>
    </source>
</evidence>
<dbReference type="Gene3D" id="3.30.70.270">
    <property type="match status" value="1"/>
</dbReference>
<dbReference type="PANTHER" id="PTHR45138:SF9">
    <property type="entry name" value="DIGUANYLATE CYCLASE DGCM-RELATED"/>
    <property type="match status" value="1"/>
</dbReference>
<dbReference type="Proteomes" id="UP001180087">
    <property type="component" value="Chromosome"/>
</dbReference>
<feature type="transmembrane region" description="Helical" evidence="1">
    <location>
        <begin position="71"/>
        <end position="89"/>
    </location>
</feature>
<dbReference type="CDD" id="cd01949">
    <property type="entry name" value="GGDEF"/>
    <property type="match status" value="1"/>
</dbReference>
<dbReference type="RefSeq" id="WP_348027764.1">
    <property type="nucleotide sequence ID" value="NZ_CP129113.1"/>
</dbReference>
<feature type="transmembrane region" description="Helical" evidence="1">
    <location>
        <begin position="101"/>
        <end position="125"/>
    </location>
</feature>
<dbReference type="NCBIfam" id="TIGR00254">
    <property type="entry name" value="GGDEF"/>
    <property type="match status" value="1"/>
</dbReference>
<organism evidence="3 4">
    <name type="scientific">Aciduricibacillus chroicocephali</name>
    <dbReference type="NCBI Taxonomy" id="3054939"/>
    <lineage>
        <taxon>Bacteria</taxon>
        <taxon>Bacillati</taxon>
        <taxon>Bacillota</taxon>
        <taxon>Bacilli</taxon>
        <taxon>Bacillales</taxon>
        <taxon>Bacillaceae</taxon>
        <taxon>Aciduricibacillus</taxon>
    </lineage>
</organism>
<dbReference type="NCBIfam" id="TIGR00229">
    <property type="entry name" value="sensory_box"/>
    <property type="match status" value="1"/>
</dbReference>
<feature type="transmembrane region" description="Helical" evidence="1">
    <location>
        <begin position="36"/>
        <end position="59"/>
    </location>
</feature>
<sequence length="537" mass="60980">MTSHLTAYIALVCTSGVLNAYLLFRVLKRRYLYEDIARFFIAYSIATTIYCFGSAFGLMATSLEAVKFWTVIQYVGMPFAPPLGLLFIMKYLGQRITKAKVVAFLAIPSITLIMVITNPLHHLYYRVFEIDPLLGMPYVHQEIGIWYMVHGVFIFSCMFVAFFLVVSQWRETSGVYRMQLFSLMWSQLVPMLTAFLYLIGLTPPGIDLVPMVLWVVTLLFLWAINTSELFKIIPVAKDTIFHSIDDGVVVLDQTSRVVEFNEAFSHMFLSFSGPVYGKTIDEVWLELCKERFPLKSGTQLFTWSGRADFDLTERTFQVRVSSLRQKEEGMKGTLIIIRDITEMNRLHEKLEHQAYYDELTQVYNRRAFFEKCEELLANMNPKRHNFSVVLFDIDHFKSVNDMHGHHAGDEALVHVAQICKSVLDEDMLFARYGGEEFVCAMVGKTELEAGAVADKLRLAVESQPFTVNDNEIPVTLSGGVTTIELAGEVDIKDLSQLLNKADAALYEAKRNGRNQISSSAGQIDVRQISNRSAGNLV</sequence>
<dbReference type="InterPro" id="IPR031621">
    <property type="entry name" value="HisKA_7TM"/>
</dbReference>
<keyword evidence="4" id="KW-1185">Reference proteome</keyword>
<dbReference type="EMBL" id="CP129113">
    <property type="protein sequence ID" value="WLV24585.1"/>
    <property type="molecule type" value="Genomic_DNA"/>
</dbReference>
<evidence type="ECO:0000313" key="4">
    <source>
        <dbReference type="Proteomes" id="UP001180087"/>
    </source>
</evidence>
<name>A0ABY9KUR8_9BACI</name>
<protein>
    <submittedName>
        <fullName evidence="3">Diguanylate cyclase</fullName>
        <ecNumber evidence="3">2.7.7.65</ecNumber>
    </submittedName>
</protein>
<keyword evidence="1" id="KW-0812">Transmembrane</keyword>
<feature type="transmembrane region" description="Helical" evidence="1">
    <location>
        <begin position="145"/>
        <end position="166"/>
    </location>
</feature>
<proteinExistence type="predicted"/>
<dbReference type="SMART" id="SM00267">
    <property type="entry name" value="GGDEF"/>
    <property type="match status" value="1"/>
</dbReference>
<dbReference type="InterPro" id="IPR013656">
    <property type="entry name" value="PAS_4"/>
</dbReference>
<dbReference type="InterPro" id="IPR050469">
    <property type="entry name" value="Diguanylate_Cyclase"/>
</dbReference>
<dbReference type="Pfam" id="PF08448">
    <property type="entry name" value="PAS_4"/>
    <property type="match status" value="1"/>
</dbReference>
<feature type="transmembrane region" description="Helical" evidence="1">
    <location>
        <begin position="6"/>
        <end position="24"/>
    </location>
</feature>